<feature type="transmembrane region" description="Helical" evidence="1">
    <location>
        <begin position="84"/>
        <end position="112"/>
    </location>
</feature>
<protein>
    <submittedName>
        <fullName evidence="3">Uncharacterized protein</fullName>
    </submittedName>
</protein>
<dbReference type="AlphaFoldDB" id="A0A7X1AMS1"/>
<dbReference type="EMBL" id="JAAXCZ010000004">
    <property type="protein sequence ID" value="MBC2381308.1"/>
    <property type="molecule type" value="Genomic_DNA"/>
</dbReference>
<reference evidence="4 5" key="1">
    <citation type="submission" date="2020-04" db="EMBL/GenBank/DDBJ databases">
        <title>Pseudomonas crami sp. nov., a novel proteolytic bacterial species isolated from cream.</title>
        <authorList>
            <person name="Hofmann K."/>
            <person name="Woller A."/>
            <person name="Huptas C."/>
            <person name="Wenning M."/>
            <person name="Scherer S."/>
            <person name="Doll E.V."/>
        </authorList>
    </citation>
    <scope>NUCLEOTIDE SEQUENCE [LARGE SCALE GENOMIC DNA]</scope>
    <source>
        <strain evidence="2 5">WS 5096</strain>
        <strain evidence="3 4">WS 5106</strain>
    </source>
</reference>
<evidence type="ECO:0000256" key="1">
    <source>
        <dbReference type="SAM" id="Phobius"/>
    </source>
</evidence>
<dbReference type="RefSeq" id="WP_185706761.1">
    <property type="nucleotide sequence ID" value="NZ_JAAXCY010000005.1"/>
</dbReference>
<organism evidence="3 4">
    <name type="scientific">Pseudomonas cremoris</name>
    <dbReference type="NCBI Taxonomy" id="2724178"/>
    <lineage>
        <taxon>Bacteria</taxon>
        <taxon>Pseudomonadati</taxon>
        <taxon>Pseudomonadota</taxon>
        <taxon>Gammaproteobacteria</taxon>
        <taxon>Pseudomonadales</taxon>
        <taxon>Pseudomonadaceae</taxon>
        <taxon>Pseudomonas</taxon>
    </lineage>
</organism>
<proteinExistence type="predicted"/>
<feature type="transmembrane region" description="Helical" evidence="1">
    <location>
        <begin position="20"/>
        <end position="37"/>
    </location>
</feature>
<sequence length="120" mass="13547">MRSLFAKTFGGLSGPVYLRHFLFGAVLGALLVALALSGNHKPNYGFIVFALINTALYPYARFVYESVVGYIVGNNQFYWETRAFLWAKCCTILLCFMFAIFVAPIGLTYLFFRNSKRSAM</sequence>
<keyword evidence="1" id="KW-0812">Transmembrane</keyword>
<feature type="transmembrane region" description="Helical" evidence="1">
    <location>
        <begin position="44"/>
        <end position="64"/>
    </location>
</feature>
<accession>A0A7X1AMS1</accession>
<keyword evidence="5" id="KW-1185">Reference proteome</keyword>
<dbReference type="EMBL" id="JAAXCY010000005">
    <property type="protein sequence ID" value="MBC2407297.1"/>
    <property type="molecule type" value="Genomic_DNA"/>
</dbReference>
<evidence type="ECO:0000313" key="2">
    <source>
        <dbReference type="EMBL" id="MBC2381308.1"/>
    </source>
</evidence>
<keyword evidence="1" id="KW-0472">Membrane</keyword>
<evidence type="ECO:0000313" key="3">
    <source>
        <dbReference type="EMBL" id="MBC2407297.1"/>
    </source>
</evidence>
<gene>
    <name evidence="2" type="ORF">HF209_10150</name>
    <name evidence="3" type="ORF">HF257_14890</name>
</gene>
<dbReference type="Proteomes" id="UP000534677">
    <property type="component" value="Unassembled WGS sequence"/>
</dbReference>
<evidence type="ECO:0000313" key="5">
    <source>
        <dbReference type="Proteomes" id="UP000534677"/>
    </source>
</evidence>
<keyword evidence="1" id="KW-1133">Transmembrane helix</keyword>
<comment type="caution">
    <text evidence="3">The sequence shown here is derived from an EMBL/GenBank/DDBJ whole genome shotgun (WGS) entry which is preliminary data.</text>
</comment>
<evidence type="ECO:0000313" key="4">
    <source>
        <dbReference type="Proteomes" id="UP000520513"/>
    </source>
</evidence>
<dbReference type="Proteomes" id="UP000520513">
    <property type="component" value="Unassembled WGS sequence"/>
</dbReference>
<name>A0A7X1AMS1_9PSED</name>